<accession>A0A9D3V531</accession>
<evidence type="ECO:0000313" key="1">
    <source>
        <dbReference type="EMBL" id="KAH1066889.1"/>
    </source>
</evidence>
<reference evidence="1 2" key="1">
    <citation type="journal article" date="2021" name="Plant Biotechnol. J.">
        <title>Multi-omics assisted identification of the key and species-specific regulatory components of drought-tolerant mechanisms in Gossypium stocksii.</title>
        <authorList>
            <person name="Yu D."/>
            <person name="Ke L."/>
            <person name="Zhang D."/>
            <person name="Wu Y."/>
            <person name="Sun Y."/>
            <person name="Mei J."/>
            <person name="Sun J."/>
            <person name="Sun Y."/>
        </authorList>
    </citation>
    <scope>NUCLEOTIDE SEQUENCE [LARGE SCALE GENOMIC DNA]</scope>
    <source>
        <strain evidence="2">cv. E1</strain>
        <tissue evidence="1">Leaf</tissue>
    </source>
</reference>
<comment type="caution">
    <text evidence="1">The sequence shown here is derived from an EMBL/GenBank/DDBJ whole genome shotgun (WGS) entry which is preliminary data.</text>
</comment>
<organism evidence="1 2">
    <name type="scientific">Gossypium stocksii</name>
    <dbReference type="NCBI Taxonomy" id="47602"/>
    <lineage>
        <taxon>Eukaryota</taxon>
        <taxon>Viridiplantae</taxon>
        <taxon>Streptophyta</taxon>
        <taxon>Embryophyta</taxon>
        <taxon>Tracheophyta</taxon>
        <taxon>Spermatophyta</taxon>
        <taxon>Magnoliopsida</taxon>
        <taxon>eudicotyledons</taxon>
        <taxon>Gunneridae</taxon>
        <taxon>Pentapetalae</taxon>
        <taxon>rosids</taxon>
        <taxon>malvids</taxon>
        <taxon>Malvales</taxon>
        <taxon>Malvaceae</taxon>
        <taxon>Malvoideae</taxon>
        <taxon>Gossypium</taxon>
    </lineage>
</organism>
<sequence>MVLLPIFLDRPCYSRIHPMLSPLDCSSFSIQQSTGFHAVSPICISMSLSKYVPPRFSSTLG</sequence>
<keyword evidence="2" id="KW-1185">Reference proteome</keyword>
<dbReference type="Proteomes" id="UP000828251">
    <property type="component" value="Unassembled WGS sequence"/>
</dbReference>
<proteinExistence type="predicted"/>
<dbReference type="AlphaFoldDB" id="A0A9D3V531"/>
<evidence type="ECO:0000313" key="2">
    <source>
        <dbReference type="Proteomes" id="UP000828251"/>
    </source>
</evidence>
<gene>
    <name evidence="1" type="ORF">J1N35_031876</name>
</gene>
<name>A0A9D3V531_9ROSI</name>
<protein>
    <submittedName>
        <fullName evidence="1">Uncharacterized protein</fullName>
    </submittedName>
</protein>
<dbReference type="EMBL" id="JAIQCV010000009">
    <property type="protein sequence ID" value="KAH1066889.1"/>
    <property type="molecule type" value="Genomic_DNA"/>
</dbReference>